<accession>A0ABT9VAI2</accession>
<comment type="caution">
    <text evidence="1">The sequence shown here is derived from an EMBL/GenBank/DDBJ whole genome shotgun (WGS) entry which is preliminary data.</text>
</comment>
<reference evidence="1 2" key="1">
    <citation type="submission" date="2023-07" db="EMBL/GenBank/DDBJ databases">
        <title>Genomic Encyclopedia of Type Strains, Phase IV (KMG-IV): sequencing the most valuable type-strain genomes for metagenomic binning, comparative biology and taxonomic classification.</title>
        <authorList>
            <person name="Goeker M."/>
        </authorList>
    </citation>
    <scope>NUCLEOTIDE SEQUENCE [LARGE SCALE GENOMIC DNA]</scope>
    <source>
        <strain evidence="1 2">DSM 23948</strain>
    </source>
</reference>
<proteinExistence type="predicted"/>
<organism evidence="1 2">
    <name type="scientific">Anoxybacillus andreesenii</name>
    <dbReference type="NCBI Taxonomy" id="1325932"/>
    <lineage>
        <taxon>Bacteria</taxon>
        <taxon>Bacillati</taxon>
        <taxon>Bacillota</taxon>
        <taxon>Bacilli</taxon>
        <taxon>Bacillales</taxon>
        <taxon>Anoxybacillaceae</taxon>
        <taxon>Anoxybacillus</taxon>
    </lineage>
</organism>
<sequence>MLARKENWINSLNSWEFPSEGFDPYPKRLFIFGGLLSPFAPQKNSSVPFTFIIRLFSHGLWFWNVLNTGHSVSY</sequence>
<evidence type="ECO:0000313" key="1">
    <source>
        <dbReference type="EMBL" id="MDQ0157976.1"/>
    </source>
</evidence>
<protein>
    <submittedName>
        <fullName evidence="1">Uncharacterized protein</fullName>
    </submittedName>
</protein>
<gene>
    <name evidence="1" type="ORF">J2S07_004349</name>
</gene>
<keyword evidence="2" id="KW-1185">Reference proteome</keyword>
<name>A0ABT9VAI2_9BACL</name>
<dbReference type="Proteomes" id="UP001231362">
    <property type="component" value="Unassembled WGS sequence"/>
</dbReference>
<evidence type="ECO:0000313" key="2">
    <source>
        <dbReference type="Proteomes" id="UP001231362"/>
    </source>
</evidence>
<dbReference type="EMBL" id="JAUSTU010000052">
    <property type="protein sequence ID" value="MDQ0157976.1"/>
    <property type="molecule type" value="Genomic_DNA"/>
</dbReference>